<dbReference type="OrthoDB" id="9999377at2"/>
<name>A0A173VGJ8_9FIRM</name>
<reference evidence="1 2" key="1">
    <citation type="submission" date="2015-09" db="EMBL/GenBank/DDBJ databases">
        <authorList>
            <consortium name="Pathogen Informatics"/>
        </authorList>
    </citation>
    <scope>NUCLEOTIDE SEQUENCE [LARGE SCALE GENOMIC DNA]</scope>
    <source>
        <strain evidence="1 2">2789STDY5834968</strain>
    </source>
</reference>
<dbReference type="EMBL" id="CYXM01000018">
    <property type="protein sequence ID" value="CUN26291.1"/>
    <property type="molecule type" value="Genomic_DNA"/>
</dbReference>
<gene>
    <name evidence="1" type="ORF">ERS852580_03035</name>
</gene>
<organism evidence="1 2">
    <name type="scientific">Agathobacter rectalis</name>
    <dbReference type="NCBI Taxonomy" id="39491"/>
    <lineage>
        <taxon>Bacteria</taxon>
        <taxon>Bacillati</taxon>
        <taxon>Bacillota</taxon>
        <taxon>Clostridia</taxon>
        <taxon>Lachnospirales</taxon>
        <taxon>Lachnospiraceae</taxon>
        <taxon>Agathobacter</taxon>
    </lineage>
</organism>
<dbReference type="RefSeq" id="WP_055238625.1">
    <property type="nucleotide sequence ID" value="NZ_CYXM01000018.1"/>
</dbReference>
<proteinExistence type="predicted"/>
<evidence type="ECO:0000313" key="2">
    <source>
        <dbReference type="Proteomes" id="UP000095673"/>
    </source>
</evidence>
<sequence>MYQFTDAIDKVKFDEEFSDVADNIKNDCKQLESMSFSDAVIKINEWIDKVFSPCKCSIIDYPEWFKIVVWRIIYNELKTNPQARQTELIEDNINLPKDVFGKKYWNMYSPDMKLQQEEYDNLFLPFNYAQVECNHIYRAMIHHIICSAVVPTDTIVDVFGKLGLVLALCANGYKNKKVCVNEREYMILTKIQPAFKRKLRIYKYIEGVQKFLKSSYPDEQKEKVSEIIGLAGVLFSSYIDKKKIEKYDIYFLSAYFIMYKCLLPEYWIDSNLEVWKTERLKKDDVKSKKENSSKQEYELTNNKKFMYDTWISHWIDEGRGYKDRVEGFINLSKSDLFTFMDRFLKLEFCCENVVEEVNTAIEFRVDNLKNIKEFLYIDVPKYITEYERFNFDTKKMGDVFEMLSEYEGEWILPWKTYVEKDIRLNEEKRNKKDTEISSVRDRMYTKKRELTDSAYRTDILSAVEEDINIKDIYDTMKIIDERHNLFVFDYRDKNKNKPQSIVFITNIDFEKVDDIQFQTKYNLDFEYNGRLRKRTFKEFYEEMTKWIPS</sequence>
<dbReference type="AlphaFoldDB" id="A0A173VGJ8"/>
<protein>
    <submittedName>
        <fullName evidence="1">Uncharacterized protein</fullName>
    </submittedName>
</protein>
<accession>A0A173VGJ8</accession>
<dbReference type="Proteomes" id="UP000095673">
    <property type="component" value="Unassembled WGS sequence"/>
</dbReference>
<evidence type="ECO:0000313" key="1">
    <source>
        <dbReference type="EMBL" id="CUN26291.1"/>
    </source>
</evidence>